<keyword evidence="6" id="KW-1185">Reference proteome</keyword>
<accession>A0A834H0B0</accession>
<sequence>MSEAVKDVGHVKGKDKNETDAILRTTLRRHCCDVNDNANLKTQLAGHCFRQNLGRIAWFDGLFRCNVRGETLRITKESLKAVSDDSVAAFVTVLRVLILVDVLTVETSVEENVWILSQKNEAWEWCGIGVDHNVIVVYHGGDGGICDGRNSLKIHLSDSAQGTRSPLRKPKRANKSNGGGVEPAVSSSDELNCQCPSAAPELNNYTSGNSENWMVLSIAGDKPTPRFNHAATVAGNKMVVVGGESADGLLEDVQCGSLGLEVLNFDSFSWTTASSKLYLSPTSLPLKIPACKGHSLVSWGKKVLLIGGKTDPASDRISVWAFDTETECWSLMEAKGDTPVARCGHTVVRANSVLILFGGENSKRRKLNDLHMFDLKSLTWLPLHCTGQGPSPRSNHVAALYDDKTLLIFGGVSKAKTLNDLYSLDFETMIWSRIKIRGFHPSPRAGCCGVLFGTKWYIAGGGSRKKRHVETLIFDVVKHEWSVAVASPPSSVTTSKGFSLVLVHHGERDFLVAFGGSKKEPSNQVALLLLEKNESSVGRRLAPSKFVASSLSENLSSATGLATQLGNGAFPGPVDAVAKHYLASACEKHGSGRRSLSESLLVDQNPASGNVSLRKQFHNEEDSTFVLMTESSEDGSPVQVAKTKKLAIDDVDVRTNVNGGKGNAEETSNLLKSESLNSHNRHGNGNLPPESDDIVVLLETTGKSGGQSVPSSIYQMHGAKMADLMKKNGILEGQLAVASACREAAEKNLSSVLKSRQEMEKKLADTVKEMELLKEKLASIELAQEEANNLSNIMHSDNVRLEHDVAFLKAVLDDTQKELHSTRGVLTGERARALQLQVEVFHLKQRLQSLEDRAPTPRKPYHVQ</sequence>
<protein>
    <recommendedName>
        <fullName evidence="7">Acyl-CoA-binding domain-containing protein 4</fullName>
    </recommendedName>
</protein>
<dbReference type="Pfam" id="PF24681">
    <property type="entry name" value="Kelch_KLHDC2_KLHL20_DRC7"/>
    <property type="match status" value="1"/>
</dbReference>
<dbReference type="AlphaFoldDB" id="A0A834H0B0"/>
<evidence type="ECO:0008006" key="7">
    <source>
        <dbReference type="Google" id="ProtNLM"/>
    </source>
</evidence>
<evidence type="ECO:0000256" key="3">
    <source>
        <dbReference type="SAM" id="Coils"/>
    </source>
</evidence>
<dbReference type="Proteomes" id="UP000626092">
    <property type="component" value="Unassembled WGS sequence"/>
</dbReference>
<dbReference type="PANTHER" id="PTHR46093">
    <property type="entry name" value="ACYL-COA-BINDING DOMAIN-CONTAINING PROTEIN 5"/>
    <property type="match status" value="1"/>
</dbReference>
<dbReference type="EMBL" id="WJXA01000004">
    <property type="protein sequence ID" value="KAF7145162.1"/>
    <property type="molecule type" value="Genomic_DNA"/>
</dbReference>
<keyword evidence="1" id="KW-0880">Kelch repeat</keyword>
<comment type="caution">
    <text evidence="5">The sequence shown here is derived from an EMBL/GenBank/DDBJ whole genome shotgun (WGS) entry which is preliminary data.</text>
</comment>
<name>A0A834H0B0_RHOSS</name>
<feature type="coiled-coil region" evidence="3">
    <location>
        <begin position="742"/>
        <end position="853"/>
    </location>
</feature>
<organism evidence="5 6">
    <name type="scientific">Rhododendron simsii</name>
    <name type="common">Sims's rhododendron</name>
    <dbReference type="NCBI Taxonomy" id="118357"/>
    <lineage>
        <taxon>Eukaryota</taxon>
        <taxon>Viridiplantae</taxon>
        <taxon>Streptophyta</taxon>
        <taxon>Embryophyta</taxon>
        <taxon>Tracheophyta</taxon>
        <taxon>Spermatophyta</taxon>
        <taxon>Magnoliopsida</taxon>
        <taxon>eudicotyledons</taxon>
        <taxon>Gunneridae</taxon>
        <taxon>Pentapetalae</taxon>
        <taxon>asterids</taxon>
        <taxon>Ericales</taxon>
        <taxon>Ericaceae</taxon>
        <taxon>Ericoideae</taxon>
        <taxon>Rhodoreae</taxon>
        <taxon>Rhododendron</taxon>
    </lineage>
</organism>
<feature type="region of interest" description="Disordered" evidence="4">
    <location>
        <begin position="158"/>
        <end position="189"/>
    </location>
</feature>
<proteinExistence type="predicted"/>
<dbReference type="InterPro" id="IPR015915">
    <property type="entry name" value="Kelch-typ_b-propeller"/>
</dbReference>
<dbReference type="SUPFAM" id="SSF117281">
    <property type="entry name" value="Kelch motif"/>
    <property type="match status" value="2"/>
</dbReference>
<evidence type="ECO:0000256" key="4">
    <source>
        <dbReference type="SAM" id="MobiDB-lite"/>
    </source>
</evidence>
<keyword evidence="3" id="KW-0175">Coiled coil</keyword>
<keyword evidence="2" id="KW-0677">Repeat</keyword>
<evidence type="ECO:0000313" key="6">
    <source>
        <dbReference type="Proteomes" id="UP000626092"/>
    </source>
</evidence>
<dbReference type="PANTHER" id="PTHR46093:SF4">
    <property type="entry name" value="GALACTOSE OXIDASE_KELCH REPEAT SUPERFAMILY PROTEIN"/>
    <property type="match status" value="1"/>
</dbReference>
<evidence type="ECO:0000313" key="5">
    <source>
        <dbReference type="EMBL" id="KAF7145162.1"/>
    </source>
</evidence>
<dbReference type="Gene3D" id="2.120.10.80">
    <property type="entry name" value="Kelch-type beta propeller"/>
    <property type="match status" value="2"/>
</dbReference>
<gene>
    <name evidence="5" type="ORF">RHSIM_Rhsim04G0218100</name>
</gene>
<dbReference type="OrthoDB" id="10251809at2759"/>
<reference evidence="5" key="1">
    <citation type="submission" date="2019-11" db="EMBL/GenBank/DDBJ databases">
        <authorList>
            <person name="Liu Y."/>
            <person name="Hou J."/>
            <person name="Li T.-Q."/>
            <person name="Guan C.-H."/>
            <person name="Wu X."/>
            <person name="Wu H.-Z."/>
            <person name="Ling F."/>
            <person name="Zhang R."/>
            <person name="Shi X.-G."/>
            <person name="Ren J.-P."/>
            <person name="Chen E.-F."/>
            <person name="Sun J.-M."/>
        </authorList>
    </citation>
    <scope>NUCLEOTIDE SEQUENCE</scope>
    <source>
        <strain evidence="5">Adult_tree_wgs_1</strain>
        <tissue evidence="5">Leaves</tissue>
    </source>
</reference>
<evidence type="ECO:0000256" key="1">
    <source>
        <dbReference type="ARBA" id="ARBA00022441"/>
    </source>
</evidence>
<evidence type="ECO:0000256" key="2">
    <source>
        <dbReference type="ARBA" id="ARBA00022737"/>
    </source>
</evidence>